<dbReference type="PANTHER" id="PTHR43046">
    <property type="entry name" value="GDP-MANNOSE MANNOSYL HYDROLASE"/>
    <property type="match status" value="1"/>
</dbReference>
<sequence length="152" mass="16458">MDRQVGRRHHRGAAAVTDRVIHVAAALVVDDAGRALMVRKHGTTMFMQPGGKIEAGESPLEALRRELDEELGLRPPADAFSWVGTFEEDAANEPGHRVLAEVYALTVQRGVPAPAAEIAESRWVDPDDPGDIDLAPLSTRALLPIVRARSGR</sequence>
<evidence type="ECO:0000256" key="1">
    <source>
        <dbReference type="ARBA" id="ARBA00001946"/>
    </source>
</evidence>
<evidence type="ECO:0000313" key="5">
    <source>
        <dbReference type="Proteomes" id="UP000392064"/>
    </source>
</evidence>
<dbReference type="KEGG" id="aef:GEV26_09150"/>
<accession>A0A5Q2MM86</accession>
<evidence type="ECO:0000313" key="4">
    <source>
        <dbReference type="EMBL" id="QGG41515.1"/>
    </source>
</evidence>
<reference evidence="4 5" key="1">
    <citation type="submission" date="2019-11" db="EMBL/GenBank/DDBJ databases">
        <authorList>
            <person name="Li J."/>
        </authorList>
    </citation>
    <scope>NUCLEOTIDE SEQUENCE [LARGE SCALE GENOMIC DNA]</scope>
    <source>
        <strain evidence="4 5">MF47</strain>
    </source>
</reference>
<dbReference type="InterPro" id="IPR015797">
    <property type="entry name" value="NUDIX_hydrolase-like_dom_sf"/>
</dbReference>
<keyword evidence="2" id="KW-0378">Hydrolase</keyword>
<dbReference type="InterPro" id="IPR020084">
    <property type="entry name" value="NUDIX_hydrolase_CS"/>
</dbReference>
<dbReference type="Pfam" id="PF00293">
    <property type="entry name" value="NUDIX"/>
    <property type="match status" value="1"/>
</dbReference>
<dbReference type="PANTHER" id="PTHR43046:SF2">
    <property type="entry name" value="8-OXO-DGTP DIPHOSPHATASE-RELATED"/>
    <property type="match status" value="1"/>
</dbReference>
<dbReference type="PROSITE" id="PS51462">
    <property type="entry name" value="NUDIX"/>
    <property type="match status" value="1"/>
</dbReference>
<protein>
    <submittedName>
        <fullName evidence="4">NUDIX domain-containing protein</fullName>
    </submittedName>
</protein>
<dbReference type="CDD" id="cd04690">
    <property type="entry name" value="NUDIX_Hydrolase"/>
    <property type="match status" value="1"/>
</dbReference>
<dbReference type="InterPro" id="IPR000086">
    <property type="entry name" value="NUDIX_hydrolase_dom"/>
</dbReference>
<feature type="domain" description="Nudix hydrolase" evidence="3">
    <location>
        <begin position="18"/>
        <end position="148"/>
    </location>
</feature>
<dbReference type="GO" id="GO:0016787">
    <property type="term" value="F:hydrolase activity"/>
    <property type="evidence" value="ECO:0007669"/>
    <property type="project" value="UniProtKB-KW"/>
</dbReference>
<dbReference type="SUPFAM" id="SSF55811">
    <property type="entry name" value="Nudix"/>
    <property type="match status" value="1"/>
</dbReference>
<dbReference type="PROSITE" id="PS00893">
    <property type="entry name" value="NUDIX_BOX"/>
    <property type="match status" value="1"/>
</dbReference>
<dbReference type="AlphaFoldDB" id="A0A5Q2MM86"/>
<name>A0A5Q2MM86_9ACTN</name>
<keyword evidence="5" id="KW-1185">Reference proteome</keyword>
<comment type="cofactor">
    <cofactor evidence="1">
        <name>Mg(2+)</name>
        <dbReference type="ChEBI" id="CHEBI:18420"/>
    </cofactor>
</comment>
<organism evidence="4 5">
    <name type="scientific">Aeromicrobium yanjiei</name>
    <dbReference type="NCBI Taxonomy" id="2662028"/>
    <lineage>
        <taxon>Bacteria</taxon>
        <taxon>Bacillati</taxon>
        <taxon>Actinomycetota</taxon>
        <taxon>Actinomycetes</taxon>
        <taxon>Propionibacteriales</taxon>
        <taxon>Nocardioidaceae</taxon>
        <taxon>Aeromicrobium</taxon>
    </lineage>
</organism>
<proteinExistence type="predicted"/>
<dbReference type="EMBL" id="CP045737">
    <property type="protein sequence ID" value="QGG41515.1"/>
    <property type="molecule type" value="Genomic_DNA"/>
</dbReference>
<evidence type="ECO:0000259" key="3">
    <source>
        <dbReference type="PROSITE" id="PS51462"/>
    </source>
</evidence>
<evidence type="ECO:0000256" key="2">
    <source>
        <dbReference type="ARBA" id="ARBA00022801"/>
    </source>
</evidence>
<gene>
    <name evidence="4" type="ORF">GEV26_09150</name>
</gene>
<dbReference type="Proteomes" id="UP000392064">
    <property type="component" value="Chromosome"/>
</dbReference>
<dbReference type="Gene3D" id="3.90.79.10">
    <property type="entry name" value="Nucleoside Triphosphate Pyrophosphohydrolase"/>
    <property type="match status" value="1"/>
</dbReference>